<evidence type="ECO:0000256" key="1">
    <source>
        <dbReference type="ARBA" id="ARBA00022460"/>
    </source>
</evidence>
<dbReference type="AlphaFoldDB" id="A0A6P4J981"/>
<dbReference type="PANTHER" id="PTHR10380:SF238">
    <property type="entry name" value="CUTICULAR PROTEIN 65EA-RELATED"/>
    <property type="match status" value="1"/>
</dbReference>
<dbReference type="InterPro" id="IPR000618">
    <property type="entry name" value="Insect_cuticle"/>
</dbReference>
<proteinExistence type="predicted"/>
<protein>
    <submittedName>
        <fullName evidence="5">Pupal cuticle protein Edg-78E</fullName>
    </submittedName>
</protein>
<gene>
    <name evidence="5" type="primary">Cpr78Cc</name>
</gene>
<evidence type="ECO:0000256" key="3">
    <source>
        <dbReference type="SAM" id="MobiDB-lite"/>
    </source>
</evidence>
<dbReference type="Pfam" id="PF00379">
    <property type="entry name" value="Chitin_bind_4"/>
    <property type="match status" value="1"/>
</dbReference>
<organism evidence="4 5">
    <name type="scientific">Drosophila kikkawai</name>
    <name type="common">Fruit fly</name>
    <dbReference type="NCBI Taxonomy" id="30033"/>
    <lineage>
        <taxon>Eukaryota</taxon>
        <taxon>Metazoa</taxon>
        <taxon>Ecdysozoa</taxon>
        <taxon>Arthropoda</taxon>
        <taxon>Hexapoda</taxon>
        <taxon>Insecta</taxon>
        <taxon>Pterygota</taxon>
        <taxon>Neoptera</taxon>
        <taxon>Endopterygota</taxon>
        <taxon>Diptera</taxon>
        <taxon>Brachycera</taxon>
        <taxon>Muscomorpha</taxon>
        <taxon>Ephydroidea</taxon>
        <taxon>Drosophilidae</taxon>
        <taxon>Drosophila</taxon>
        <taxon>Sophophora</taxon>
    </lineage>
</organism>
<evidence type="ECO:0000313" key="4">
    <source>
        <dbReference type="Proteomes" id="UP001652661"/>
    </source>
</evidence>
<keyword evidence="1 2" id="KW-0193">Cuticle</keyword>
<dbReference type="PROSITE" id="PS51155">
    <property type="entry name" value="CHIT_BIND_RR_2"/>
    <property type="match status" value="1"/>
</dbReference>
<sequence>MLAIKATASEDHPTSVDYTTPETSKMFKLSLCLLAALMLATVYADNINRDAVITREDSDPADPEGNYKYAFETSNGIQAQEAGNANGATGSSSYVSPEGIPISLTYVADENGFQPQGDHLPTPPPIPEAILRALEYIAAHPQQQQ</sequence>
<dbReference type="GeneID" id="108085794"/>
<dbReference type="Proteomes" id="UP001652661">
    <property type="component" value="Chromosome 3L"/>
</dbReference>
<dbReference type="OrthoDB" id="6343684at2759"/>
<evidence type="ECO:0000313" key="5">
    <source>
        <dbReference type="RefSeq" id="XP_017038032.2"/>
    </source>
</evidence>
<reference evidence="5" key="1">
    <citation type="submission" date="2025-08" db="UniProtKB">
        <authorList>
            <consortium name="RefSeq"/>
        </authorList>
    </citation>
    <scope>IDENTIFICATION</scope>
    <source>
        <strain evidence="5">14028-0561.14</strain>
        <tissue evidence="5">Whole fly</tissue>
    </source>
</reference>
<dbReference type="OMA" id="XFESENG"/>
<dbReference type="InterPro" id="IPR031311">
    <property type="entry name" value="CHIT_BIND_RR_consensus"/>
</dbReference>
<evidence type="ECO:0000256" key="2">
    <source>
        <dbReference type="PROSITE-ProRule" id="PRU00497"/>
    </source>
</evidence>
<dbReference type="PANTHER" id="PTHR10380">
    <property type="entry name" value="CUTICLE PROTEIN"/>
    <property type="match status" value="1"/>
</dbReference>
<dbReference type="GO" id="GO:0008010">
    <property type="term" value="F:structural constituent of chitin-based larval cuticle"/>
    <property type="evidence" value="ECO:0007669"/>
    <property type="project" value="TreeGrafter"/>
</dbReference>
<dbReference type="PRINTS" id="PR00947">
    <property type="entry name" value="CUTICLE"/>
</dbReference>
<feature type="region of interest" description="Disordered" evidence="3">
    <location>
        <begin position="52"/>
        <end position="94"/>
    </location>
</feature>
<name>A0A6P4J981_DROKI</name>
<dbReference type="PROSITE" id="PS00233">
    <property type="entry name" value="CHIT_BIND_RR_1"/>
    <property type="match status" value="1"/>
</dbReference>
<dbReference type="RefSeq" id="XP_017038032.2">
    <property type="nucleotide sequence ID" value="XM_017182543.2"/>
</dbReference>
<dbReference type="GO" id="GO:0062129">
    <property type="term" value="C:chitin-based extracellular matrix"/>
    <property type="evidence" value="ECO:0007669"/>
    <property type="project" value="TreeGrafter"/>
</dbReference>
<feature type="compositionally biased region" description="Polar residues" evidence="3">
    <location>
        <begin position="72"/>
        <end position="94"/>
    </location>
</feature>
<keyword evidence="4" id="KW-1185">Reference proteome</keyword>
<dbReference type="InterPro" id="IPR050468">
    <property type="entry name" value="Cuticle_Struct_Prot"/>
</dbReference>
<accession>A0A6P4J981</accession>